<keyword evidence="2" id="KW-0175">Coiled coil</keyword>
<dbReference type="GO" id="GO:0006071">
    <property type="term" value="P:glycerol metabolic process"/>
    <property type="evidence" value="ECO:0007669"/>
    <property type="project" value="InterPro"/>
</dbReference>
<feature type="domain" description="DhaL" evidence="3">
    <location>
        <begin position="21"/>
        <end position="235"/>
    </location>
</feature>
<dbReference type="Gene3D" id="1.25.40.340">
    <property type="match status" value="1"/>
</dbReference>
<dbReference type="InterPro" id="IPR033470">
    <property type="entry name" value="FakA-like_C"/>
</dbReference>
<dbReference type="PROSITE" id="PS51480">
    <property type="entry name" value="DHAL"/>
    <property type="match status" value="1"/>
</dbReference>
<comment type="caution">
    <text evidence="4">The sequence shown here is derived from an EMBL/GenBank/DDBJ whole genome shotgun (WGS) entry which is preliminary data.</text>
</comment>
<dbReference type="Gene3D" id="3.40.50.10170">
    <property type="match status" value="1"/>
</dbReference>
<dbReference type="InterPro" id="IPR043168">
    <property type="entry name" value="DegV_C"/>
</dbReference>
<dbReference type="NCBIfam" id="TIGR00762">
    <property type="entry name" value="DegV"/>
    <property type="match status" value="1"/>
</dbReference>
<evidence type="ECO:0000256" key="1">
    <source>
        <dbReference type="ARBA" id="ARBA00023121"/>
    </source>
</evidence>
<dbReference type="SMART" id="SM01120">
    <property type="entry name" value="Dak2"/>
    <property type="match status" value="1"/>
</dbReference>
<evidence type="ECO:0000313" key="5">
    <source>
        <dbReference type="Proteomes" id="UP000228875"/>
    </source>
</evidence>
<dbReference type="InterPro" id="IPR036117">
    <property type="entry name" value="DhaL_dom_sf"/>
</dbReference>
<dbReference type="SMART" id="SM01121">
    <property type="entry name" value="Dak1_2"/>
    <property type="match status" value="1"/>
</dbReference>
<protein>
    <recommendedName>
        <fullName evidence="3">DhaL domain-containing protein</fullName>
    </recommendedName>
</protein>
<dbReference type="InterPro" id="IPR004007">
    <property type="entry name" value="DhaL_dom"/>
</dbReference>
<dbReference type="AlphaFoldDB" id="A0A2M8DMU1"/>
<accession>A0A2M8DMU1</accession>
<dbReference type="GO" id="GO:0004371">
    <property type="term" value="F:glycerone kinase activity"/>
    <property type="evidence" value="ECO:0007669"/>
    <property type="project" value="InterPro"/>
</dbReference>
<evidence type="ECO:0000256" key="2">
    <source>
        <dbReference type="SAM" id="Coils"/>
    </source>
</evidence>
<dbReference type="Gene3D" id="3.30.1180.10">
    <property type="match status" value="1"/>
</dbReference>
<dbReference type="PANTHER" id="PTHR33434">
    <property type="entry name" value="DEGV DOMAIN-CONTAINING PROTEIN DR_1986-RELATED"/>
    <property type="match status" value="1"/>
</dbReference>
<name>A0A2M8DMU1_9BACT</name>
<dbReference type="Proteomes" id="UP000228875">
    <property type="component" value="Unassembled WGS sequence"/>
</dbReference>
<dbReference type="PROSITE" id="PS51482">
    <property type="entry name" value="DEGV"/>
    <property type="match status" value="1"/>
</dbReference>
<evidence type="ECO:0000313" key="4">
    <source>
        <dbReference type="EMBL" id="PJB99449.1"/>
    </source>
</evidence>
<feature type="coiled-coil region" evidence="2">
    <location>
        <begin position="189"/>
        <end position="216"/>
    </location>
</feature>
<proteinExistence type="predicted"/>
<dbReference type="SUPFAM" id="SSF82549">
    <property type="entry name" value="DAK1/DegV-like"/>
    <property type="match status" value="1"/>
</dbReference>
<organism evidence="4 5">
    <name type="scientific">Candidatus Nealsonbacteria bacterium CG_4_9_14_0_8_um_filter_35_12</name>
    <dbReference type="NCBI Taxonomy" id="1974692"/>
    <lineage>
        <taxon>Bacteria</taxon>
        <taxon>Candidatus Nealsoniibacteriota</taxon>
    </lineage>
</organism>
<sequence>MLFFCKIGVGSNSIMRFLTQKELREMFVKSWQRIEEKKEEINKINVFPVPDMDTGSNLAKTLEGIKKAIENKEFKDLSKVAVAALDGALNFAQGNAGVIYTGFLAGFLPNLNKNPVGPVRNFEGNQKKHSEKDEISNGVDAQKLALAFEKGAQRARESIQNPKEGTILDVVDAAAETFKKEAEKEDDIIKIFQKAIEKAKEALLATREKMEIFKKANVVDAGGLGFLMILESYLDALEPPTKILVGVKGKPSERIRRFIQTISYRYEIVFLIENLKIREEILKEKLAKLGNSIDIIQIGNKMKVHIHTDDPEEVKNVAIEAGEILDFKIQDIAKEVMGEETERKVSIGIVTEDVAALLPKIIERYQIEIARAKLIWPELEKFPGENIYQKMREMEKRGIKSFPKTSQAMPKDYLDAFEKQLKKFEKVLCITLSSKLSGCYNSAIQAREMLKEEEKKRVFVLDTQNAAAGEALLVLKAIELIQEQREIEEIIEEIKNLIPKTHLYLMFEDPKWIENLGRITKSQAEWIRRMKKIWLHPIMALKEGVIGKGGIVFAKDMAEALFKKAEKESKKDRSEGKKIRAIINQADNLEQAEKLKKMLKEEIGVEVLFISEGPPLICAAVGPGALLLGWQAI</sequence>
<dbReference type="Pfam" id="PF02734">
    <property type="entry name" value="Dak2"/>
    <property type="match status" value="1"/>
</dbReference>
<dbReference type="EMBL" id="PFTB01000040">
    <property type="protein sequence ID" value="PJB99449.1"/>
    <property type="molecule type" value="Genomic_DNA"/>
</dbReference>
<keyword evidence="1" id="KW-0446">Lipid-binding</keyword>
<dbReference type="InterPro" id="IPR050270">
    <property type="entry name" value="DegV_domain_contain"/>
</dbReference>
<dbReference type="InterPro" id="IPR048394">
    <property type="entry name" value="FakA-like_M"/>
</dbReference>
<dbReference type="Pfam" id="PF21645">
    <property type="entry name" value="FakA-like_M"/>
    <property type="match status" value="1"/>
</dbReference>
<gene>
    <name evidence="4" type="ORF">CO077_01660</name>
</gene>
<dbReference type="GO" id="GO:0008289">
    <property type="term" value="F:lipid binding"/>
    <property type="evidence" value="ECO:0007669"/>
    <property type="project" value="UniProtKB-KW"/>
</dbReference>
<reference evidence="5" key="1">
    <citation type="submission" date="2017-09" db="EMBL/GenBank/DDBJ databases">
        <title>Depth-based differentiation of microbial function through sediment-hosted aquifers and enrichment of novel symbionts in the deep terrestrial subsurface.</title>
        <authorList>
            <person name="Probst A.J."/>
            <person name="Ladd B."/>
            <person name="Jarett J.K."/>
            <person name="Geller-Mcgrath D.E."/>
            <person name="Sieber C.M.K."/>
            <person name="Emerson J.B."/>
            <person name="Anantharaman K."/>
            <person name="Thomas B.C."/>
            <person name="Malmstrom R."/>
            <person name="Stieglmeier M."/>
            <person name="Klingl A."/>
            <person name="Woyke T."/>
            <person name="Ryan C.M."/>
            <person name="Banfield J.F."/>
        </authorList>
    </citation>
    <scope>NUCLEOTIDE SEQUENCE [LARGE SCALE GENOMIC DNA]</scope>
</reference>
<dbReference type="InterPro" id="IPR003797">
    <property type="entry name" value="DegV"/>
</dbReference>
<dbReference type="SUPFAM" id="SSF101473">
    <property type="entry name" value="DhaL-like"/>
    <property type="match status" value="1"/>
</dbReference>
<dbReference type="PANTHER" id="PTHR33434:SF4">
    <property type="entry name" value="PHOSPHATASE PROTEIN"/>
    <property type="match status" value="1"/>
</dbReference>
<dbReference type="Pfam" id="PF02645">
    <property type="entry name" value="DegV"/>
    <property type="match status" value="1"/>
</dbReference>
<evidence type="ECO:0000259" key="3">
    <source>
        <dbReference type="PROSITE" id="PS51480"/>
    </source>
</evidence>